<accession>A0A318UD54</accession>
<evidence type="ECO:0000313" key="5">
    <source>
        <dbReference type="Proteomes" id="UP000248198"/>
    </source>
</evidence>
<dbReference type="InterPro" id="IPR036271">
    <property type="entry name" value="Tet_transcr_reg_TetR-rel_C_sf"/>
</dbReference>
<gene>
    <name evidence="4" type="ORF">B0O44_104312</name>
</gene>
<dbReference type="RefSeq" id="WP_110831168.1">
    <property type="nucleotide sequence ID" value="NZ_QKLU01000004.1"/>
</dbReference>
<dbReference type="Proteomes" id="UP000248198">
    <property type="component" value="Unassembled WGS sequence"/>
</dbReference>
<comment type="caution">
    <text evidence="4">The sequence shown here is derived from an EMBL/GenBank/DDBJ whole genome shotgun (WGS) entry which is preliminary data.</text>
</comment>
<keyword evidence="5" id="KW-1185">Reference proteome</keyword>
<dbReference type="OrthoDB" id="594604at2"/>
<dbReference type="InterPro" id="IPR025996">
    <property type="entry name" value="MT1864/Rv1816-like_C"/>
</dbReference>
<evidence type="ECO:0000256" key="1">
    <source>
        <dbReference type="ARBA" id="ARBA00023015"/>
    </source>
</evidence>
<evidence type="ECO:0000313" key="4">
    <source>
        <dbReference type="EMBL" id="PYF74141.1"/>
    </source>
</evidence>
<dbReference type="AlphaFoldDB" id="A0A318UD54"/>
<feature type="domain" description="HTH-type transcriptional regulator MT1864/Rv1816-like C-terminal" evidence="3">
    <location>
        <begin position="54"/>
        <end position="141"/>
    </location>
</feature>
<organism evidence="4 5">
    <name type="scientific">Pedobacter nutrimenti</name>
    <dbReference type="NCBI Taxonomy" id="1241337"/>
    <lineage>
        <taxon>Bacteria</taxon>
        <taxon>Pseudomonadati</taxon>
        <taxon>Bacteroidota</taxon>
        <taxon>Sphingobacteriia</taxon>
        <taxon>Sphingobacteriales</taxon>
        <taxon>Sphingobacteriaceae</taxon>
        <taxon>Pedobacter</taxon>
    </lineage>
</organism>
<sequence length="168" mass="19409">MSELKELKQDVMSREILAARGDEKLLYELQPKAFNLLLEEFRLKASSTDPLKRLEEICKTYLNFGLDNPQTYQLMFTPIYDQAGQIRFHPEKDTAVFNYFTDCLERCLRRELVHFKNAEIGTLQMWSLIHGLISLNLTARIDVIGISEAHVPATLNKTVDDFLASITR</sequence>
<dbReference type="Gene3D" id="1.10.357.10">
    <property type="entry name" value="Tetracycline Repressor, domain 2"/>
    <property type="match status" value="1"/>
</dbReference>
<reference evidence="4 5" key="1">
    <citation type="submission" date="2018-06" db="EMBL/GenBank/DDBJ databases">
        <title>Genomic Encyclopedia of Archaeal and Bacterial Type Strains, Phase II (KMG-II): from individual species to whole genera.</title>
        <authorList>
            <person name="Goeker M."/>
        </authorList>
    </citation>
    <scope>NUCLEOTIDE SEQUENCE [LARGE SCALE GENOMIC DNA]</scope>
    <source>
        <strain evidence="4 5">DSM 27372</strain>
    </source>
</reference>
<evidence type="ECO:0000259" key="3">
    <source>
        <dbReference type="Pfam" id="PF13305"/>
    </source>
</evidence>
<protein>
    <submittedName>
        <fullName evidence="4">WHG domain-containing protein</fullName>
    </submittedName>
</protein>
<proteinExistence type="predicted"/>
<keyword evidence="2" id="KW-0804">Transcription</keyword>
<evidence type="ECO:0000256" key="2">
    <source>
        <dbReference type="ARBA" id="ARBA00023163"/>
    </source>
</evidence>
<dbReference type="EMBL" id="QKLU01000004">
    <property type="protein sequence ID" value="PYF74141.1"/>
    <property type="molecule type" value="Genomic_DNA"/>
</dbReference>
<dbReference type="SUPFAM" id="SSF48498">
    <property type="entry name" value="Tetracyclin repressor-like, C-terminal domain"/>
    <property type="match status" value="1"/>
</dbReference>
<dbReference type="Pfam" id="PF13305">
    <property type="entry name" value="TetR_C_33"/>
    <property type="match status" value="1"/>
</dbReference>
<keyword evidence="1" id="KW-0805">Transcription regulation</keyword>
<name>A0A318UD54_9SPHI</name>